<keyword evidence="1" id="KW-0812">Transmembrane</keyword>
<dbReference type="SUPFAM" id="SSF53448">
    <property type="entry name" value="Nucleotide-diphospho-sugar transferases"/>
    <property type="match status" value="1"/>
</dbReference>
<dbReference type="InterPro" id="IPR001173">
    <property type="entry name" value="Glyco_trans_2-like"/>
</dbReference>
<keyword evidence="3" id="KW-0808">Transferase</keyword>
<dbReference type="EMBL" id="SLTU01000001">
    <property type="protein sequence ID" value="TDA76357.1"/>
    <property type="molecule type" value="Genomic_DNA"/>
</dbReference>
<dbReference type="Pfam" id="PF00535">
    <property type="entry name" value="Glycos_transf_2"/>
    <property type="match status" value="1"/>
</dbReference>
<feature type="transmembrane region" description="Helical" evidence="1">
    <location>
        <begin position="288"/>
        <end position="306"/>
    </location>
</feature>
<keyword evidence="1" id="KW-0472">Membrane</keyword>
<evidence type="ECO:0000256" key="1">
    <source>
        <dbReference type="SAM" id="Phobius"/>
    </source>
</evidence>
<comment type="caution">
    <text evidence="3">The sequence shown here is derived from an EMBL/GenBank/DDBJ whole genome shotgun (WGS) entry which is preliminary data.</text>
</comment>
<evidence type="ECO:0000313" key="3">
    <source>
        <dbReference type="EMBL" id="TDA76357.1"/>
    </source>
</evidence>
<evidence type="ECO:0000259" key="2">
    <source>
        <dbReference type="Pfam" id="PF00535"/>
    </source>
</evidence>
<proteinExistence type="predicted"/>
<evidence type="ECO:0000313" key="6">
    <source>
        <dbReference type="Proteomes" id="UP000294834"/>
    </source>
</evidence>
<dbReference type="Proteomes" id="UP000294834">
    <property type="component" value="Unassembled WGS sequence"/>
</dbReference>
<dbReference type="PANTHER" id="PTHR22916:SF3">
    <property type="entry name" value="UDP-GLCNAC:BETAGAL BETA-1,3-N-ACETYLGLUCOSAMINYLTRANSFERASE-LIKE PROTEIN 1"/>
    <property type="match status" value="1"/>
</dbReference>
<evidence type="ECO:0000313" key="5">
    <source>
        <dbReference type="Proteomes" id="UP000294527"/>
    </source>
</evidence>
<evidence type="ECO:0000313" key="4">
    <source>
        <dbReference type="EMBL" id="TDB07309.1"/>
    </source>
</evidence>
<dbReference type="GO" id="GO:0016758">
    <property type="term" value="F:hexosyltransferase activity"/>
    <property type="evidence" value="ECO:0007669"/>
    <property type="project" value="UniProtKB-ARBA"/>
</dbReference>
<sequence>MATELLLKTMGQNKIETNKKTLTIFTPTYNRAYTLHLGYEALLRQTCKDFVWLIVDDGSTDDTLEWVEKWIAERKIDIRYHYQENQGMHGAHNTAYRLIDTELNTCIDSDDYMPDDAVEKIITFWNAHGSKEVAGIIGLDADFQGNLIGTPFPSECRRTTLGGFYAQGGRGDKKLVYCTDIIKQYPEYPIFEGEKYVSLGYKYQLIDQDYPLLALNEVLVNVKYRPDGSSLNMYRQYIHNPQGFAFIRKSSMQLAPTSQRRFIEAMHYVADSLLARNPHFLSESPRKWLTFFALFPGMVWYGYIRYKTRKLS</sequence>
<protein>
    <submittedName>
        <fullName evidence="3">Glycosyltransferase family 2 protein</fullName>
    </submittedName>
</protein>
<dbReference type="EMBL" id="SLTX01000001">
    <property type="protein sequence ID" value="TDB07309.1"/>
    <property type="molecule type" value="Genomic_DNA"/>
</dbReference>
<keyword evidence="1" id="KW-1133">Transmembrane helix</keyword>
<feature type="domain" description="Glycosyltransferase 2-like" evidence="2">
    <location>
        <begin position="23"/>
        <end position="135"/>
    </location>
</feature>
<dbReference type="RefSeq" id="WP_083791220.1">
    <property type="nucleotide sequence ID" value="NZ_CAXSRD010000002.1"/>
</dbReference>
<dbReference type="AlphaFoldDB" id="A0A4R4GK03"/>
<reference evidence="5 6" key="1">
    <citation type="journal article" date="2019" name="Nat. Microbiol.">
        <title>Genomic variation and strain-specific functional adaptation in the human gut microbiome during early life.</title>
        <authorList>
            <person name="Vatanen T."/>
            <person name="Plichta D.R."/>
            <person name="Somani J."/>
            <person name="Munch P.C."/>
            <person name="Arthur T.D."/>
            <person name="Hall A.B."/>
            <person name="Rudolf S."/>
            <person name="Oakeley E.J."/>
            <person name="Ke X."/>
            <person name="Young R.A."/>
            <person name="Haiser H.J."/>
            <person name="Kolde R."/>
            <person name="Yassour M."/>
            <person name="Luopajarvi K."/>
            <person name="Siljander H."/>
            <person name="Virtanen S.M."/>
            <person name="Ilonen J."/>
            <person name="Uibo R."/>
            <person name="Tillmann V."/>
            <person name="Mokurov S."/>
            <person name="Dorshakova N."/>
            <person name="Porter J.A."/>
            <person name="McHardy A.C."/>
            <person name="Lahdesmaki H."/>
            <person name="Vlamakis H."/>
            <person name="Huttenhower C."/>
            <person name="Knip M."/>
            <person name="Xavier R.J."/>
        </authorList>
    </citation>
    <scope>NUCLEOTIDE SEQUENCE [LARGE SCALE GENOMIC DNA]</scope>
    <source>
        <strain evidence="3 5">RJX1047</strain>
        <strain evidence="4 6">RJX1052</strain>
    </source>
</reference>
<gene>
    <name evidence="3" type="ORF">E1I98_08305</name>
    <name evidence="4" type="ORF">E1J06_07735</name>
</gene>
<accession>A0A4R4GK03</accession>
<dbReference type="InterPro" id="IPR029044">
    <property type="entry name" value="Nucleotide-diphossugar_trans"/>
</dbReference>
<dbReference type="Proteomes" id="UP000294527">
    <property type="component" value="Unassembled WGS sequence"/>
</dbReference>
<dbReference type="CDD" id="cd00761">
    <property type="entry name" value="Glyco_tranf_GTA_type"/>
    <property type="match status" value="1"/>
</dbReference>
<dbReference type="PANTHER" id="PTHR22916">
    <property type="entry name" value="GLYCOSYLTRANSFERASE"/>
    <property type="match status" value="1"/>
</dbReference>
<organism evidence="3 5">
    <name type="scientific">Phocaeicola dorei</name>
    <dbReference type="NCBI Taxonomy" id="357276"/>
    <lineage>
        <taxon>Bacteria</taxon>
        <taxon>Pseudomonadati</taxon>
        <taxon>Bacteroidota</taxon>
        <taxon>Bacteroidia</taxon>
        <taxon>Bacteroidales</taxon>
        <taxon>Bacteroidaceae</taxon>
        <taxon>Phocaeicola</taxon>
    </lineage>
</organism>
<dbReference type="Gene3D" id="3.90.550.10">
    <property type="entry name" value="Spore Coat Polysaccharide Biosynthesis Protein SpsA, Chain A"/>
    <property type="match status" value="1"/>
</dbReference>
<name>A0A4R4GK03_9BACT</name>